<gene>
    <name evidence="2" type="ORF">COV10_00510</name>
</gene>
<feature type="domain" description="Transposase IS200-like" evidence="1">
    <location>
        <begin position="15"/>
        <end position="160"/>
    </location>
</feature>
<dbReference type="SMART" id="SM01321">
    <property type="entry name" value="Y1_Tnp"/>
    <property type="match status" value="1"/>
</dbReference>
<dbReference type="Gene3D" id="3.30.70.1290">
    <property type="entry name" value="Transposase IS200-like"/>
    <property type="match status" value="1"/>
</dbReference>
<dbReference type="Pfam" id="PF01797">
    <property type="entry name" value="Y1_Tnp"/>
    <property type="match status" value="1"/>
</dbReference>
<accession>A0A2H0RFR1</accession>
<sequence>MRYHVSMGSRPFTFTNNEYYHIYNRGVDGRLIAKDQFDSTRFVKSLVLFNNKLPLGSIYEYERRQTSMFEGQQLNRQFILDKPIVQIICYCLNPNHYHLIVKQIKEGGISYFMQKLGTGITLHFNERHKRRGALFESKFKARPIDDNDYLLHASAYVNLNNRVHRISGKNLELVRSSFDEYKESRKGICAKDIILGQFKGASEYVKFCEESFELMLQAKDDQAELKAIEFEQ</sequence>
<comment type="caution">
    <text evidence="2">The sequence shown here is derived from an EMBL/GenBank/DDBJ whole genome shotgun (WGS) entry which is preliminary data.</text>
</comment>
<evidence type="ECO:0000313" key="3">
    <source>
        <dbReference type="Proteomes" id="UP000228767"/>
    </source>
</evidence>
<organism evidence="2 3">
    <name type="scientific">Candidatus Vogelbacteria bacterium CG10_big_fil_rev_8_21_14_0_10_51_16</name>
    <dbReference type="NCBI Taxonomy" id="1975045"/>
    <lineage>
        <taxon>Bacteria</taxon>
        <taxon>Candidatus Vogeliibacteriota</taxon>
    </lineage>
</organism>
<protein>
    <recommendedName>
        <fullName evidence="1">Transposase IS200-like domain-containing protein</fullName>
    </recommendedName>
</protein>
<name>A0A2H0RFR1_9BACT</name>
<dbReference type="GO" id="GO:0003677">
    <property type="term" value="F:DNA binding"/>
    <property type="evidence" value="ECO:0007669"/>
    <property type="project" value="InterPro"/>
</dbReference>
<dbReference type="AlphaFoldDB" id="A0A2H0RFR1"/>
<dbReference type="PANTHER" id="PTHR34322">
    <property type="entry name" value="TRANSPOSASE, Y1_TNP DOMAIN-CONTAINING"/>
    <property type="match status" value="1"/>
</dbReference>
<dbReference type="SUPFAM" id="SSF143422">
    <property type="entry name" value="Transposase IS200-like"/>
    <property type="match status" value="1"/>
</dbReference>
<evidence type="ECO:0000313" key="2">
    <source>
        <dbReference type="EMBL" id="PIR45216.1"/>
    </source>
</evidence>
<dbReference type="Proteomes" id="UP000228767">
    <property type="component" value="Unassembled WGS sequence"/>
</dbReference>
<dbReference type="InterPro" id="IPR036515">
    <property type="entry name" value="Transposase_17_sf"/>
</dbReference>
<dbReference type="GO" id="GO:0004803">
    <property type="term" value="F:transposase activity"/>
    <property type="evidence" value="ECO:0007669"/>
    <property type="project" value="InterPro"/>
</dbReference>
<evidence type="ECO:0000259" key="1">
    <source>
        <dbReference type="SMART" id="SM01321"/>
    </source>
</evidence>
<dbReference type="GO" id="GO:0006313">
    <property type="term" value="P:DNA transposition"/>
    <property type="evidence" value="ECO:0007669"/>
    <property type="project" value="InterPro"/>
</dbReference>
<dbReference type="InterPro" id="IPR002686">
    <property type="entry name" value="Transposase_17"/>
</dbReference>
<dbReference type="EMBL" id="PCYI01000003">
    <property type="protein sequence ID" value="PIR45216.1"/>
    <property type="molecule type" value="Genomic_DNA"/>
</dbReference>
<dbReference type="PANTHER" id="PTHR34322:SF2">
    <property type="entry name" value="TRANSPOSASE IS200-LIKE DOMAIN-CONTAINING PROTEIN"/>
    <property type="match status" value="1"/>
</dbReference>
<reference evidence="2 3" key="1">
    <citation type="submission" date="2017-09" db="EMBL/GenBank/DDBJ databases">
        <title>Depth-based differentiation of microbial function through sediment-hosted aquifers and enrichment of novel symbionts in the deep terrestrial subsurface.</title>
        <authorList>
            <person name="Probst A.J."/>
            <person name="Ladd B."/>
            <person name="Jarett J.K."/>
            <person name="Geller-Mcgrath D.E."/>
            <person name="Sieber C.M."/>
            <person name="Emerson J.B."/>
            <person name="Anantharaman K."/>
            <person name="Thomas B.C."/>
            <person name="Malmstrom R."/>
            <person name="Stieglmeier M."/>
            <person name="Klingl A."/>
            <person name="Woyke T."/>
            <person name="Ryan C.M."/>
            <person name="Banfield J.F."/>
        </authorList>
    </citation>
    <scope>NUCLEOTIDE SEQUENCE [LARGE SCALE GENOMIC DNA]</scope>
    <source>
        <strain evidence="2">CG10_big_fil_rev_8_21_14_0_10_51_16</strain>
    </source>
</reference>
<proteinExistence type="predicted"/>